<evidence type="ECO:0000313" key="1">
    <source>
        <dbReference type="EMBL" id="KAK2555490.1"/>
    </source>
</evidence>
<keyword evidence="2" id="KW-1185">Reference proteome</keyword>
<dbReference type="EMBL" id="JARQWQ010000062">
    <property type="protein sequence ID" value="KAK2555490.1"/>
    <property type="molecule type" value="Genomic_DNA"/>
</dbReference>
<protein>
    <submittedName>
        <fullName evidence="1">Uncharacterized protein</fullName>
    </submittedName>
</protein>
<reference evidence="1" key="2">
    <citation type="journal article" date="2023" name="Science">
        <title>Genomic signatures of disease resistance in endangered staghorn corals.</title>
        <authorList>
            <person name="Vollmer S.V."/>
            <person name="Selwyn J.D."/>
            <person name="Despard B.A."/>
            <person name="Roesel C.L."/>
        </authorList>
    </citation>
    <scope>NUCLEOTIDE SEQUENCE</scope>
    <source>
        <strain evidence="1">K2</strain>
    </source>
</reference>
<evidence type="ECO:0000313" key="2">
    <source>
        <dbReference type="Proteomes" id="UP001249851"/>
    </source>
</evidence>
<dbReference type="Proteomes" id="UP001249851">
    <property type="component" value="Unassembled WGS sequence"/>
</dbReference>
<comment type="caution">
    <text evidence="1">The sequence shown here is derived from an EMBL/GenBank/DDBJ whole genome shotgun (WGS) entry which is preliminary data.</text>
</comment>
<sequence length="66" mass="7849">MDQEDLHTGEFIPGTWRDDTHRESSLDLEVSLSRNSTRVAKEMREEFTSWFNNEVDVTWQRKMCGL</sequence>
<reference evidence="1" key="1">
    <citation type="journal article" date="2023" name="G3 (Bethesda)">
        <title>Whole genome assembly and annotation of the endangered Caribbean coral Acropora cervicornis.</title>
        <authorList>
            <person name="Selwyn J.D."/>
            <person name="Vollmer S.V."/>
        </authorList>
    </citation>
    <scope>NUCLEOTIDE SEQUENCE</scope>
    <source>
        <strain evidence="1">K2</strain>
    </source>
</reference>
<proteinExistence type="predicted"/>
<accession>A0AAD9Q6Z9</accession>
<organism evidence="1 2">
    <name type="scientific">Acropora cervicornis</name>
    <name type="common">Staghorn coral</name>
    <dbReference type="NCBI Taxonomy" id="6130"/>
    <lineage>
        <taxon>Eukaryota</taxon>
        <taxon>Metazoa</taxon>
        <taxon>Cnidaria</taxon>
        <taxon>Anthozoa</taxon>
        <taxon>Hexacorallia</taxon>
        <taxon>Scleractinia</taxon>
        <taxon>Astrocoeniina</taxon>
        <taxon>Acroporidae</taxon>
        <taxon>Acropora</taxon>
    </lineage>
</organism>
<gene>
    <name evidence="1" type="ORF">P5673_022828</name>
</gene>
<dbReference type="AlphaFoldDB" id="A0AAD9Q6Z9"/>
<name>A0AAD9Q6Z9_ACRCE</name>